<feature type="transmembrane region" description="Helical" evidence="6">
    <location>
        <begin position="464"/>
        <end position="487"/>
    </location>
</feature>
<evidence type="ECO:0000259" key="7">
    <source>
        <dbReference type="PROSITE" id="PS50206"/>
    </source>
</evidence>
<dbReference type="GO" id="GO:0005886">
    <property type="term" value="C:plasma membrane"/>
    <property type="evidence" value="ECO:0007669"/>
    <property type="project" value="UniProtKB-SubCell"/>
</dbReference>
<feature type="transmembrane region" description="Helical" evidence="6">
    <location>
        <begin position="554"/>
        <end position="572"/>
    </location>
</feature>
<dbReference type="PANTHER" id="PTHR30619">
    <property type="entry name" value="DNA INTERNALIZATION/COMPETENCE PROTEIN COMEC/REC2"/>
    <property type="match status" value="1"/>
</dbReference>
<reference evidence="8 9" key="1">
    <citation type="submission" date="2019-12" db="EMBL/GenBank/DDBJ databases">
        <title>Genomic-based taxomic classification of the family Erythrobacteraceae.</title>
        <authorList>
            <person name="Xu L."/>
        </authorList>
    </citation>
    <scope>NUCLEOTIDE SEQUENCE [LARGE SCALE GENOMIC DNA]</scope>
    <source>
        <strain evidence="8 9">M0322</strain>
    </source>
</reference>
<dbReference type="OrthoDB" id="9790149at2"/>
<gene>
    <name evidence="8" type="ORF">GRI99_11585</name>
</gene>
<keyword evidence="2" id="KW-1003">Cell membrane</keyword>
<proteinExistence type="predicted"/>
<evidence type="ECO:0000256" key="6">
    <source>
        <dbReference type="SAM" id="Phobius"/>
    </source>
</evidence>
<keyword evidence="5 6" id="KW-0472">Membrane</keyword>
<dbReference type="NCBIfam" id="TIGR00360">
    <property type="entry name" value="ComEC_N-term"/>
    <property type="match status" value="1"/>
</dbReference>
<evidence type="ECO:0000313" key="9">
    <source>
        <dbReference type="Proteomes" id="UP000466966"/>
    </source>
</evidence>
<dbReference type="InterPro" id="IPR025405">
    <property type="entry name" value="DUF4131"/>
</dbReference>
<dbReference type="Proteomes" id="UP000466966">
    <property type="component" value="Unassembled WGS sequence"/>
</dbReference>
<organism evidence="8 9">
    <name type="scientific">Alteraurantiacibacter buctensis</name>
    <dbReference type="NCBI Taxonomy" id="1503981"/>
    <lineage>
        <taxon>Bacteria</taxon>
        <taxon>Pseudomonadati</taxon>
        <taxon>Pseudomonadota</taxon>
        <taxon>Alphaproteobacteria</taxon>
        <taxon>Sphingomonadales</taxon>
        <taxon>Erythrobacteraceae</taxon>
        <taxon>Alteraurantiacibacter</taxon>
    </lineage>
</organism>
<dbReference type="PANTHER" id="PTHR30619:SF1">
    <property type="entry name" value="RECOMBINATION PROTEIN 2"/>
    <property type="match status" value="1"/>
</dbReference>
<protein>
    <submittedName>
        <fullName evidence="8">DUF4131 domain-containing protein</fullName>
    </submittedName>
</protein>
<evidence type="ECO:0000256" key="3">
    <source>
        <dbReference type="ARBA" id="ARBA00022692"/>
    </source>
</evidence>
<feature type="transmembrane region" description="Helical" evidence="6">
    <location>
        <begin position="292"/>
        <end position="315"/>
    </location>
</feature>
<dbReference type="InterPro" id="IPR004477">
    <property type="entry name" value="ComEC_N"/>
</dbReference>
<accession>A0A844YYZ0</accession>
<evidence type="ECO:0000256" key="4">
    <source>
        <dbReference type="ARBA" id="ARBA00022989"/>
    </source>
</evidence>
<sequence length="727" mass="77614">MATGQAPLIPMGGEEPDYAALRHSPWRKRWSLSSALDGAEHFLEAAGFDRGPWLAVALVGGIAAWFALPGPLAWVIALSGALAVALGALAAWRGNDSRARLQQAAVVLALVFAAGLALVWLRSGLIGTAAIERPLSGTFQGRILERIEQPAEDRVRLVLAMREPETGRAIKVRVNVPLEHVIRGLGEGALIRFQARLMPPAPPMLPGSYNFARAAWFEGLAATGSLQRPPQVMEPAGRPPLLASTQRSLADHVRSQVPGSAGAIAAAFASGDRGSISPADEEAMRDSGLTHLLSISGLHVSAVIAAAFFVALKVLALWPWLALRVRLPVVAAGMGALAGIGYTLLTGGEVPTLRSCLAALLVLGALAMGREALSMRMVAVAACVVLVLWPEALAGPSFQMSFAAVIAIVALHEAQPVRDFLAPREESWLARGGRRGVMLLVTGLVIEVALMPIVLFHFHRAGVYGALANVVAIPLVTFIAMPMIALALLADLVGAGAPFWWLTGKALDLLLWIAHFTAGQPGAVKLMPQMTHTAFALFLAGGLWLGLWHGRRRLLGLLPVGVATGLLLATPVPDVLVSGDGRHVGITGEGAELLVLRESRSDYTRENMLELAGVAGEPVPLADWPGAECSTDFCVITLRRGGRDWHLLMSRSRSRIEERALAAACERADIVVSERWLPRSCRPRWLKADGRYLEENGGLAIILDGAELRSVAQTERQHPWWQVTDRS</sequence>
<feature type="transmembrane region" description="Helical" evidence="6">
    <location>
        <begin position="51"/>
        <end position="68"/>
    </location>
</feature>
<evidence type="ECO:0000256" key="5">
    <source>
        <dbReference type="ARBA" id="ARBA00023136"/>
    </source>
</evidence>
<feature type="transmembrane region" description="Helical" evidence="6">
    <location>
        <begin position="104"/>
        <end position="121"/>
    </location>
</feature>
<evidence type="ECO:0000256" key="2">
    <source>
        <dbReference type="ARBA" id="ARBA00022475"/>
    </source>
</evidence>
<feature type="domain" description="Rhodanese" evidence="7">
    <location>
        <begin position="42"/>
        <end position="74"/>
    </location>
</feature>
<dbReference type="InterPro" id="IPR001763">
    <property type="entry name" value="Rhodanese-like_dom"/>
</dbReference>
<dbReference type="InterPro" id="IPR052159">
    <property type="entry name" value="Competence_DNA_uptake"/>
</dbReference>
<feature type="transmembrane region" description="Helical" evidence="6">
    <location>
        <begin position="351"/>
        <end position="368"/>
    </location>
</feature>
<comment type="subcellular location">
    <subcellularLocation>
        <location evidence="1">Cell membrane</location>
        <topology evidence="1">Multi-pass membrane protein</topology>
    </subcellularLocation>
</comment>
<evidence type="ECO:0000313" key="8">
    <source>
        <dbReference type="EMBL" id="MXO72268.1"/>
    </source>
</evidence>
<dbReference type="EMBL" id="WTYV01000004">
    <property type="protein sequence ID" value="MXO72268.1"/>
    <property type="molecule type" value="Genomic_DNA"/>
</dbReference>
<dbReference type="AlphaFoldDB" id="A0A844YYZ0"/>
<dbReference type="PROSITE" id="PS50206">
    <property type="entry name" value="RHODANESE_3"/>
    <property type="match status" value="1"/>
</dbReference>
<keyword evidence="3 6" id="KW-0812">Transmembrane</keyword>
<dbReference type="Pfam" id="PF13567">
    <property type="entry name" value="DUF4131"/>
    <property type="match status" value="1"/>
</dbReference>
<feature type="transmembrane region" description="Helical" evidence="6">
    <location>
        <begin position="530"/>
        <end position="547"/>
    </location>
</feature>
<name>A0A844YYZ0_9SPHN</name>
<keyword evidence="9" id="KW-1185">Reference proteome</keyword>
<evidence type="ECO:0000256" key="1">
    <source>
        <dbReference type="ARBA" id="ARBA00004651"/>
    </source>
</evidence>
<feature type="transmembrane region" description="Helical" evidence="6">
    <location>
        <begin position="74"/>
        <end position="92"/>
    </location>
</feature>
<comment type="caution">
    <text evidence="8">The sequence shown here is derived from an EMBL/GenBank/DDBJ whole genome shotgun (WGS) entry which is preliminary data.</text>
</comment>
<feature type="transmembrane region" description="Helical" evidence="6">
    <location>
        <begin position="436"/>
        <end position="458"/>
    </location>
</feature>
<keyword evidence="4 6" id="KW-1133">Transmembrane helix</keyword>
<dbReference type="Pfam" id="PF03772">
    <property type="entry name" value="Competence"/>
    <property type="match status" value="1"/>
</dbReference>
<feature type="transmembrane region" description="Helical" evidence="6">
    <location>
        <begin position="327"/>
        <end position="345"/>
    </location>
</feature>
<feature type="transmembrane region" description="Helical" evidence="6">
    <location>
        <begin position="499"/>
        <end position="518"/>
    </location>
</feature>